<dbReference type="Proteomes" id="UP000639403">
    <property type="component" value="Unassembled WGS sequence"/>
</dbReference>
<comment type="caution">
    <text evidence="1">The sequence shown here is derived from an EMBL/GenBank/DDBJ whole genome shotgun (WGS) entry which is preliminary data.</text>
</comment>
<protein>
    <submittedName>
        <fullName evidence="1">Uncharacterized protein</fullName>
    </submittedName>
</protein>
<dbReference type="EMBL" id="JADOXO010000093">
    <property type="protein sequence ID" value="KAF9814141.1"/>
    <property type="molecule type" value="Genomic_DNA"/>
</dbReference>
<sequence length="100" mass="11016">MLVQRGAPPTNLATLDWTWRLSSTDTAVSSSMLLRRRRIVMKCRRRDWPPKFCPGRSRKPGYPSQTCVGDSGSAAVHWTSWPSGATQGLSRGIISQGATI</sequence>
<accession>A0A8H7U1Q1</accession>
<name>A0A8H7U1Q1_9APHY</name>
<dbReference type="AlphaFoldDB" id="A0A8H7U1Q1"/>
<reference evidence="1" key="2">
    <citation type="journal article" name="Front. Microbiol.">
        <title>Degradative Capacity of Two Strains of Rhodonia placenta: From Phenotype to Genotype.</title>
        <authorList>
            <person name="Kolle M."/>
            <person name="Horta M.A.C."/>
            <person name="Nowrousian M."/>
            <person name="Ohm R.A."/>
            <person name="Benz J.P."/>
            <person name="Pilgard A."/>
        </authorList>
    </citation>
    <scope>NUCLEOTIDE SEQUENCE</scope>
    <source>
        <strain evidence="1">FPRL280</strain>
    </source>
</reference>
<gene>
    <name evidence="1" type="ORF">IEO21_05279</name>
</gene>
<reference evidence="1" key="1">
    <citation type="submission" date="2020-11" db="EMBL/GenBank/DDBJ databases">
        <authorList>
            <person name="Koelle M."/>
            <person name="Horta M.A.C."/>
            <person name="Nowrousian M."/>
            <person name="Ohm R.A."/>
            <person name="Benz P."/>
            <person name="Pilgard A."/>
        </authorList>
    </citation>
    <scope>NUCLEOTIDE SEQUENCE</scope>
    <source>
        <strain evidence="1">FPRL280</strain>
    </source>
</reference>
<evidence type="ECO:0000313" key="2">
    <source>
        <dbReference type="Proteomes" id="UP000639403"/>
    </source>
</evidence>
<proteinExistence type="predicted"/>
<organism evidence="1 2">
    <name type="scientific">Rhodonia placenta</name>
    <dbReference type="NCBI Taxonomy" id="104341"/>
    <lineage>
        <taxon>Eukaryota</taxon>
        <taxon>Fungi</taxon>
        <taxon>Dikarya</taxon>
        <taxon>Basidiomycota</taxon>
        <taxon>Agaricomycotina</taxon>
        <taxon>Agaricomycetes</taxon>
        <taxon>Polyporales</taxon>
        <taxon>Adustoporiaceae</taxon>
        <taxon>Rhodonia</taxon>
    </lineage>
</organism>
<evidence type="ECO:0000313" key="1">
    <source>
        <dbReference type="EMBL" id="KAF9814141.1"/>
    </source>
</evidence>